<dbReference type="Pfam" id="PF20434">
    <property type="entry name" value="BD-FAE"/>
    <property type="match status" value="1"/>
</dbReference>
<dbReference type="GO" id="GO:0016787">
    <property type="term" value="F:hydrolase activity"/>
    <property type="evidence" value="ECO:0007669"/>
    <property type="project" value="UniProtKB-KW"/>
</dbReference>
<comment type="caution">
    <text evidence="4">The sequence shown here is derived from an EMBL/GenBank/DDBJ whole genome shotgun (WGS) entry which is preliminary data.</text>
</comment>
<keyword evidence="1 4" id="KW-0378">Hydrolase</keyword>
<dbReference type="SUPFAM" id="SSF53474">
    <property type="entry name" value="alpha/beta-Hydrolases"/>
    <property type="match status" value="1"/>
</dbReference>
<name>A0A2W5VCG7_9CAUL</name>
<feature type="region of interest" description="Disordered" evidence="2">
    <location>
        <begin position="20"/>
        <end position="39"/>
    </location>
</feature>
<dbReference type="Gene3D" id="3.40.50.1820">
    <property type="entry name" value="alpha/beta hydrolase"/>
    <property type="match status" value="1"/>
</dbReference>
<reference evidence="4 5" key="1">
    <citation type="submission" date="2017-08" db="EMBL/GenBank/DDBJ databases">
        <title>Infants hospitalized years apart are colonized by the same room-sourced microbial strains.</title>
        <authorList>
            <person name="Brooks B."/>
            <person name="Olm M.R."/>
            <person name="Firek B.A."/>
            <person name="Baker R."/>
            <person name="Thomas B.C."/>
            <person name="Morowitz M.J."/>
            <person name="Banfield J.F."/>
        </authorList>
    </citation>
    <scope>NUCLEOTIDE SEQUENCE [LARGE SCALE GENOMIC DNA]</scope>
    <source>
        <strain evidence="4">S2_003_000_R2_4</strain>
    </source>
</reference>
<evidence type="ECO:0000259" key="3">
    <source>
        <dbReference type="Pfam" id="PF20434"/>
    </source>
</evidence>
<dbReference type="Proteomes" id="UP000249393">
    <property type="component" value="Unassembled WGS sequence"/>
</dbReference>
<protein>
    <submittedName>
        <fullName evidence="4">Alpha/beta hydrolase</fullName>
    </submittedName>
</protein>
<dbReference type="InterPro" id="IPR049492">
    <property type="entry name" value="BD-FAE-like_dom"/>
</dbReference>
<feature type="domain" description="BD-FAE-like" evidence="3">
    <location>
        <begin position="126"/>
        <end position="316"/>
    </location>
</feature>
<accession>A0A2W5VCG7</accession>
<dbReference type="AlphaFoldDB" id="A0A2W5VCG7"/>
<dbReference type="EMBL" id="QFQZ01000003">
    <property type="protein sequence ID" value="PZR36962.1"/>
    <property type="molecule type" value="Genomic_DNA"/>
</dbReference>
<dbReference type="PANTHER" id="PTHR48081">
    <property type="entry name" value="AB HYDROLASE SUPERFAMILY PROTEIN C4A8.06C"/>
    <property type="match status" value="1"/>
</dbReference>
<dbReference type="InterPro" id="IPR050300">
    <property type="entry name" value="GDXG_lipolytic_enzyme"/>
</dbReference>
<evidence type="ECO:0000256" key="1">
    <source>
        <dbReference type="ARBA" id="ARBA00022801"/>
    </source>
</evidence>
<feature type="compositionally biased region" description="Pro residues" evidence="2">
    <location>
        <begin position="25"/>
        <end position="34"/>
    </location>
</feature>
<sequence>MFQPWPPTWLPICRRSIRRARRRPTPSPCRPARPPARKLPVATDTDRRALLGLTASLAALPALARAQNALPAVETVDLWPGGAPGGEKVTVTEQVILRTPGGDPNDTAFLNVTKPWLTMRRPAKPNGAAVLMIPGGGYVRVAVGKNGGPIDAWLASVGITAFVMDYRLPADGWAAGPDVALQDAQRAIRLIRARAPSMGVDPAKVAVIGFSAGGHVAARLATQHGRETYAPVDQADTLPTRPFAAGLFYPVITGMAPYAHGQSLKQLVGANPTDAQRQAVSAEQHVPADAPPTFIAAAADDKVVPVENSVLMWQALRARKIPVEMHLQEVGGHGFGLKGADGQISPSMLALDAFFRRHGLYA</sequence>
<organism evidence="4 5">
    <name type="scientific">Caulobacter segnis</name>
    <dbReference type="NCBI Taxonomy" id="88688"/>
    <lineage>
        <taxon>Bacteria</taxon>
        <taxon>Pseudomonadati</taxon>
        <taxon>Pseudomonadota</taxon>
        <taxon>Alphaproteobacteria</taxon>
        <taxon>Caulobacterales</taxon>
        <taxon>Caulobacteraceae</taxon>
        <taxon>Caulobacter</taxon>
    </lineage>
</organism>
<proteinExistence type="predicted"/>
<dbReference type="PANTHER" id="PTHR48081:SF6">
    <property type="entry name" value="PEPTIDASE S9 PROLYL OLIGOPEPTIDASE CATALYTIC DOMAIN-CONTAINING PROTEIN"/>
    <property type="match status" value="1"/>
</dbReference>
<gene>
    <name evidence="4" type="ORF">DI526_01855</name>
</gene>
<evidence type="ECO:0000256" key="2">
    <source>
        <dbReference type="SAM" id="MobiDB-lite"/>
    </source>
</evidence>
<dbReference type="InterPro" id="IPR029058">
    <property type="entry name" value="AB_hydrolase_fold"/>
</dbReference>
<evidence type="ECO:0000313" key="4">
    <source>
        <dbReference type="EMBL" id="PZR36962.1"/>
    </source>
</evidence>
<evidence type="ECO:0000313" key="5">
    <source>
        <dbReference type="Proteomes" id="UP000249393"/>
    </source>
</evidence>